<feature type="transmembrane region" description="Helical" evidence="1">
    <location>
        <begin position="13"/>
        <end position="31"/>
    </location>
</feature>
<organism evidence="2 3">
    <name type="scientific">Candidatus Endonucleibacter bathymodioli</name>
    <dbReference type="NCBI Taxonomy" id="539814"/>
    <lineage>
        <taxon>Bacteria</taxon>
        <taxon>Pseudomonadati</taxon>
        <taxon>Pseudomonadota</taxon>
        <taxon>Gammaproteobacteria</taxon>
        <taxon>Oceanospirillales</taxon>
        <taxon>Endozoicomonadaceae</taxon>
        <taxon>Candidatus Endonucleibacter</taxon>
    </lineage>
</organism>
<dbReference type="EMBL" id="JASXSV010000005">
    <property type="protein sequence ID" value="MDP0588485.1"/>
    <property type="molecule type" value="Genomic_DNA"/>
</dbReference>
<comment type="caution">
    <text evidence="2">The sequence shown here is derived from an EMBL/GenBank/DDBJ whole genome shotgun (WGS) entry which is preliminary data.</text>
</comment>
<gene>
    <name evidence="2" type="ORF">QS748_04555</name>
</gene>
<dbReference type="AlphaFoldDB" id="A0AA90NSG0"/>
<name>A0AA90NSG0_9GAMM</name>
<dbReference type="Proteomes" id="UP001178148">
    <property type="component" value="Unassembled WGS sequence"/>
</dbReference>
<sequence>MLIDNITVVQKRVLMYATMLICALIIGCTSTNKSLKQEVSLSKLDTSELKMTMLANIANIIISDRQLPDQVKNDIATMALSPLREGIDIKIEGTDTTTRPIVVNFQKAFEQSIITMLEESHIIEAIAIIHTRLPTTPLCNPEAKSLNESMHPSMATDPVRRKTIEDRTITLRKMAKQGAAMNFYVAYVKDGLNQRSPQEKATFQREVSDPQNTSLHDSPLTLTEMPDEIVGASYILTTKRGNHLFFGNMGVQAKDAEGVSIWRLWFGSLKDTAINHRYKEIFNYLKAGGLNIYI</sequence>
<proteinExistence type="predicted"/>
<reference evidence="2 3" key="1">
    <citation type="journal article" date="2023" name="bioRxiv">
        <title>An intranuclear bacterial parasite of deep-sea mussels expresses apoptosis inhibitors acquired from its host.</title>
        <authorList>
            <person name="Gonzalez Porras M.A."/>
            <person name="Assie A."/>
            <person name="Tietjen M."/>
            <person name="Violette M."/>
            <person name="Kleiner M."/>
            <person name="Gruber-Vodicka H."/>
            <person name="Dubilier N."/>
            <person name="Leisch N."/>
        </authorList>
    </citation>
    <scope>NUCLEOTIDE SEQUENCE [LARGE SCALE GENOMIC DNA]</scope>
    <source>
        <strain evidence="2">IAP13</strain>
    </source>
</reference>
<evidence type="ECO:0000256" key="1">
    <source>
        <dbReference type="SAM" id="Phobius"/>
    </source>
</evidence>
<protein>
    <submittedName>
        <fullName evidence="2">Uncharacterized protein</fullName>
    </submittedName>
</protein>
<keyword evidence="1" id="KW-0472">Membrane</keyword>
<keyword evidence="1" id="KW-1133">Transmembrane helix</keyword>
<evidence type="ECO:0000313" key="2">
    <source>
        <dbReference type="EMBL" id="MDP0588485.1"/>
    </source>
</evidence>
<evidence type="ECO:0000313" key="3">
    <source>
        <dbReference type="Proteomes" id="UP001178148"/>
    </source>
</evidence>
<keyword evidence="1" id="KW-0812">Transmembrane</keyword>
<accession>A0AA90NSG0</accession>
<keyword evidence="3" id="KW-1185">Reference proteome</keyword>